<dbReference type="HOGENOM" id="CLU_1594792_0_0_1"/>
<feature type="compositionally biased region" description="Polar residues" evidence="1">
    <location>
        <begin position="55"/>
        <end position="64"/>
    </location>
</feature>
<dbReference type="RefSeq" id="XP_022459214.1">
    <property type="nucleotide sequence ID" value="XM_022601587.1"/>
</dbReference>
<feature type="region of interest" description="Disordered" evidence="1">
    <location>
        <begin position="101"/>
        <end position="167"/>
    </location>
</feature>
<organism evidence="2 3">
    <name type="scientific">Kuraishia capsulata CBS 1993</name>
    <dbReference type="NCBI Taxonomy" id="1382522"/>
    <lineage>
        <taxon>Eukaryota</taxon>
        <taxon>Fungi</taxon>
        <taxon>Dikarya</taxon>
        <taxon>Ascomycota</taxon>
        <taxon>Saccharomycotina</taxon>
        <taxon>Pichiomycetes</taxon>
        <taxon>Pichiales</taxon>
        <taxon>Pichiaceae</taxon>
        <taxon>Kuraishia</taxon>
    </lineage>
</organism>
<dbReference type="OrthoDB" id="5408025at2759"/>
<dbReference type="Proteomes" id="UP000019384">
    <property type="component" value="Unassembled WGS sequence"/>
</dbReference>
<gene>
    <name evidence="2" type="ORF">KUCA_T00003196001</name>
</gene>
<name>W6MM10_9ASCO</name>
<reference evidence="2" key="1">
    <citation type="submission" date="2013-12" db="EMBL/GenBank/DDBJ databases">
        <authorList>
            <person name="Genoscope - CEA"/>
        </authorList>
    </citation>
    <scope>NUCLEOTIDE SEQUENCE</scope>
    <source>
        <strain evidence="2">CBS 1993</strain>
    </source>
</reference>
<sequence length="167" mass="18228">MTDCVSPSPSSPLTVLTIFCYLLHKDYKAWMSYYNYEYGSGNAFVGLKNSMATPTQSPPYNATQSPATSSTSSSYPSSRARFMSSKGFEFEDDVEFCPDIPEKVFAHSQQHQQHSQQHSNQGSSSDSSPRVAKVGSPSPKFATPRVKKALDIVNPATGMRVGSPSLK</sequence>
<keyword evidence="3" id="KW-1185">Reference proteome</keyword>
<reference evidence="2" key="2">
    <citation type="submission" date="2014-02" db="EMBL/GenBank/DDBJ databases">
        <title>Complete DNA sequence of /Kuraishia capsulata/ illustrates novel genomic features among budding yeasts (/Saccharomycotina/).</title>
        <authorList>
            <person name="Morales L."/>
            <person name="Noel B."/>
            <person name="Porcel B."/>
            <person name="Marcet-Houben M."/>
            <person name="Hullo M-F."/>
            <person name="Sacerdot C."/>
            <person name="Tekaia F."/>
            <person name="Leh-Louis V."/>
            <person name="Despons L."/>
            <person name="Khanna V."/>
            <person name="Aury J-M."/>
            <person name="Barbe V."/>
            <person name="Couloux A."/>
            <person name="Labadie K."/>
            <person name="Pelletier E."/>
            <person name="Souciet J-L."/>
            <person name="Boekhout T."/>
            <person name="Gabaldon T."/>
            <person name="Wincker P."/>
            <person name="Dujon B."/>
        </authorList>
    </citation>
    <scope>NUCLEOTIDE SEQUENCE</scope>
    <source>
        <strain evidence="2">CBS 1993</strain>
    </source>
</reference>
<feature type="compositionally biased region" description="Low complexity" evidence="1">
    <location>
        <begin position="107"/>
        <end position="128"/>
    </location>
</feature>
<dbReference type="AlphaFoldDB" id="W6MM10"/>
<proteinExistence type="predicted"/>
<evidence type="ECO:0000313" key="3">
    <source>
        <dbReference type="Proteomes" id="UP000019384"/>
    </source>
</evidence>
<dbReference type="GeneID" id="34520602"/>
<accession>W6MM10</accession>
<evidence type="ECO:0000256" key="1">
    <source>
        <dbReference type="SAM" id="MobiDB-lite"/>
    </source>
</evidence>
<feature type="region of interest" description="Disordered" evidence="1">
    <location>
        <begin position="55"/>
        <end position="79"/>
    </location>
</feature>
<dbReference type="EMBL" id="HG793128">
    <property type="protein sequence ID" value="CDK27218.1"/>
    <property type="molecule type" value="Genomic_DNA"/>
</dbReference>
<feature type="compositionally biased region" description="Low complexity" evidence="1">
    <location>
        <begin position="65"/>
        <end position="79"/>
    </location>
</feature>
<evidence type="ECO:0000313" key="2">
    <source>
        <dbReference type="EMBL" id="CDK27218.1"/>
    </source>
</evidence>
<protein>
    <submittedName>
        <fullName evidence="2">Uncharacterized protein</fullName>
    </submittedName>
</protein>